<dbReference type="PANTHER" id="PTHR31595:SF57">
    <property type="entry name" value="OS04G0481900 PROTEIN"/>
    <property type="match status" value="1"/>
</dbReference>
<feature type="transmembrane region" description="Helical" evidence="8">
    <location>
        <begin position="317"/>
        <end position="338"/>
    </location>
</feature>
<feature type="transmembrane region" description="Helical" evidence="8">
    <location>
        <begin position="137"/>
        <end position="156"/>
    </location>
</feature>
<evidence type="ECO:0000256" key="7">
    <source>
        <dbReference type="ARBA" id="ARBA00023136"/>
    </source>
</evidence>
<organism evidence="10 11">
    <name type="scientific">Collybia nuda</name>
    <dbReference type="NCBI Taxonomy" id="64659"/>
    <lineage>
        <taxon>Eukaryota</taxon>
        <taxon>Fungi</taxon>
        <taxon>Dikarya</taxon>
        <taxon>Basidiomycota</taxon>
        <taxon>Agaricomycotina</taxon>
        <taxon>Agaricomycetes</taxon>
        <taxon>Agaricomycetidae</taxon>
        <taxon>Agaricales</taxon>
        <taxon>Tricholomatineae</taxon>
        <taxon>Clitocybaceae</taxon>
        <taxon>Collybia</taxon>
    </lineage>
</organism>
<sequence length="374" mass="42730">MRNSLIPHALLVVLLLTSMVMKPCRYRWLMWLLIVGLAPFIFFSQPSSDPSTNAIVRHLFTNYIFVAFDFIVLTDVQNELRQSGQGKPISNAPFWARLRWAFQLFFSARGVGWSHEPKGVLPPHPRITRRHFLASQGFWLVFYVLLIDAVHCIGAHTSVFTERSIPTSSQPWHWRFWALLLFGIRSVACINVPHIVLSIVSVGGCMTEPKGWPPLFGNFNDAYTVRQFWGRTWHQSLRRVVSSPGKHLARRLRFSPGSQKSCYTQLFVAFIMHGVLHMQPTDFRPLYFFLAQPVAMSLEAVVIAVAARIGYHSPTSVYRIFGHIWVCCWFAFCVSDYMDSLISWGMLDAPFNIGLTSEILRHSGVVKNNNILSS</sequence>
<comment type="similarity">
    <text evidence="3">Belongs to the wax synthase family.</text>
</comment>
<evidence type="ECO:0000313" key="10">
    <source>
        <dbReference type="EMBL" id="KAF9459747.1"/>
    </source>
</evidence>
<protein>
    <submittedName>
        <fullName evidence="10">Membrane bound O-acyl transferase family-domain-containing protein</fullName>
    </submittedName>
</protein>
<comment type="subcellular location">
    <subcellularLocation>
        <location evidence="1">Membrane</location>
        <topology evidence="1">Multi-pass membrane protein</topology>
    </subcellularLocation>
</comment>
<comment type="pathway">
    <text evidence="2">Secondary metabolite biosynthesis.</text>
</comment>
<evidence type="ECO:0000256" key="5">
    <source>
        <dbReference type="ARBA" id="ARBA00022692"/>
    </source>
</evidence>
<evidence type="ECO:0000256" key="1">
    <source>
        <dbReference type="ARBA" id="ARBA00004141"/>
    </source>
</evidence>
<evidence type="ECO:0000313" key="11">
    <source>
        <dbReference type="Proteomes" id="UP000807353"/>
    </source>
</evidence>
<dbReference type="InterPro" id="IPR044851">
    <property type="entry name" value="Wax_synthase"/>
</dbReference>
<proteinExistence type="inferred from homology"/>
<feature type="domain" description="Wax synthase" evidence="9">
    <location>
        <begin position="212"/>
        <end position="278"/>
    </location>
</feature>
<dbReference type="OrthoDB" id="1077582at2759"/>
<keyword evidence="7 8" id="KW-0472">Membrane</keyword>
<comment type="caution">
    <text evidence="10">The sequence shown here is derived from an EMBL/GenBank/DDBJ whole genome shotgun (WGS) entry which is preliminary data.</text>
</comment>
<dbReference type="PANTHER" id="PTHR31595">
    <property type="entry name" value="LONG-CHAIN-ALCOHOL O-FATTY-ACYLTRANSFERASE 3-RELATED"/>
    <property type="match status" value="1"/>
</dbReference>
<feature type="transmembrane region" description="Helical" evidence="8">
    <location>
        <begin position="6"/>
        <end position="21"/>
    </location>
</feature>
<evidence type="ECO:0000256" key="4">
    <source>
        <dbReference type="ARBA" id="ARBA00022679"/>
    </source>
</evidence>
<keyword evidence="11" id="KW-1185">Reference proteome</keyword>
<gene>
    <name evidence="10" type="ORF">BDZ94DRAFT_993145</name>
</gene>
<dbReference type="EMBL" id="MU150311">
    <property type="protein sequence ID" value="KAF9459747.1"/>
    <property type="molecule type" value="Genomic_DNA"/>
</dbReference>
<dbReference type="AlphaFoldDB" id="A0A9P5Y006"/>
<evidence type="ECO:0000256" key="8">
    <source>
        <dbReference type="SAM" id="Phobius"/>
    </source>
</evidence>
<dbReference type="GO" id="GO:0016020">
    <property type="term" value="C:membrane"/>
    <property type="evidence" value="ECO:0007669"/>
    <property type="project" value="UniProtKB-SubCell"/>
</dbReference>
<dbReference type="Pfam" id="PF13813">
    <property type="entry name" value="MBOAT_2"/>
    <property type="match status" value="1"/>
</dbReference>
<reference evidence="10" key="1">
    <citation type="submission" date="2020-11" db="EMBL/GenBank/DDBJ databases">
        <authorList>
            <consortium name="DOE Joint Genome Institute"/>
            <person name="Ahrendt S."/>
            <person name="Riley R."/>
            <person name="Andreopoulos W."/>
            <person name="Labutti K."/>
            <person name="Pangilinan J."/>
            <person name="Ruiz-Duenas F.J."/>
            <person name="Barrasa J.M."/>
            <person name="Sanchez-Garcia M."/>
            <person name="Camarero S."/>
            <person name="Miyauchi S."/>
            <person name="Serrano A."/>
            <person name="Linde D."/>
            <person name="Babiker R."/>
            <person name="Drula E."/>
            <person name="Ayuso-Fernandez I."/>
            <person name="Pacheco R."/>
            <person name="Padilla G."/>
            <person name="Ferreira P."/>
            <person name="Barriuso J."/>
            <person name="Kellner H."/>
            <person name="Castanera R."/>
            <person name="Alfaro M."/>
            <person name="Ramirez L."/>
            <person name="Pisabarro A.G."/>
            <person name="Kuo A."/>
            <person name="Tritt A."/>
            <person name="Lipzen A."/>
            <person name="He G."/>
            <person name="Yan M."/>
            <person name="Ng V."/>
            <person name="Cullen D."/>
            <person name="Martin F."/>
            <person name="Rosso M.-N."/>
            <person name="Henrissat B."/>
            <person name="Hibbett D."/>
            <person name="Martinez A.T."/>
            <person name="Grigoriev I.V."/>
        </authorList>
    </citation>
    <scope>NUCLEOTIDE SEQUENCE</scope>
    <source>
        <strain evidence="10">CBS 247.69</strain>
    </source>
</reference>
<keyword evidence="6 8" id="KW-1133">Transmembrane helix</keyword>
<evidence type="ECO:0000256" key="2">
    <source>
        <dbReference type="ARBA" id="ARBA00005179"/>
    </source>
</evidence>
<dbReference type="Proteomes" id="UP000807353">
    <property type="component" value="Unassembled WGS sequence"/>
</dbReference>
<evidence type="ECO:0000256" key="3">
    <source>
        <dbReference type="ARBA" id="ARBA00007282"/>
    </source>
</evidence>
<keyword evidence="4 10" id="KW-0808">Transferase</keyword>
<feature type="transmembrane region" description="Helical" evidence="8">
    <location>
        <begin position="54"/>
        <end position="73"/>
    </location>
</feature>
<dbReference type="InterPro" id="IPR032805">
    <property type="entry name" value="Wax_synthase_dom"/>
</dbReference>
<feature type="transmembrane region" description="Helical" evidence="8">
    <location>
        <begin position="28"/>
        <end position="48"/>
    </location>
</feature>
<evidence type="ECO:0000259" key="9">
    <source>
        <dbReference type="Pfam" id="PF13813"/>
    </source>
</evidence>
<dbReference type="GO" id="GO:0008374">
    <property type="term" value="F:O-acyltransferase activity"/>
    <property type="evidence" value="ECO:0007669"/>
    <property type="project" value="InterPro"/>
</dbReference>
<name>A0A9P5Y006_9AGAR</name>
<dbReference type="GO" id="GO:0006629">
    <property type="term" value="P:lipid metabolic process"/>
    <property type="evidence" value="ECO:0007669"/>
    <property type="project" value="InterPro"/>
</dbReference>
<feature type="transmembrane region" description="Helical" evidence="8">
    <location>
        <begin position="176"/>
        <end position="200"/>
    </location>
</feature>
<feature type="transmembrane region" description="Helical" evidence="8">
    <location>
        <begin position="286"/>
        <end position="305"/>
    </location>
</feature>
<keyword evidence="5 8" id="KW-0812">Transmembrane</keyword>
<evidence type="ECO:0000256" key="6">
    <source>
        <dbReference type="ARBA" id="ARBA00022989"/>
    </source>
</evidence>
<accession>A0A9P5Y006</accession>